<dbReference type="SMART" id="SM00790">
    <property type="entry name" value="AFOR_N"/>
    <property type="match status" value="1"/>
</dbReference>
<dbReference type="SUPFAM" id="SSF56228">
    <property type="entry name" value="Aldehyde ferredoxin oxidoreductase, N-terminal domain"/>
    <property type="match status" value="1"/>
</dbReference>
<accession>A0ABR7NPF6</accession>
<sequence>MSKIITVDLSEGQIGESEYTFGPGRDYGRGLAMRLLKEHVPDSCGRLDAENAVIYTPGLFTGNMAPSATRGLIMSKGEGKKGLCVSSITGDFPQKLASLDIASIVVTGKYEKRNAVIFVDPNGAELMCMPELEDHTTAEMVDMLRKQFGEDCAIIGTGQAADRMMPLASIFVTYPEGQPRFYCPRSGVGDIPGSKGLRAVVLKAQTYFGSPCVNKEAFRDTGKRLAKIIMDNEICGGALPGLGSITLIHLLKSRQAVPEVEKRSREGAETAEKQGGCRTNYCCAPMCVIGCLNRHSAGTGEVFSAPEESEVRAALTQCFGFEEAAFAKELNRHGFSIGLNTTEFVYTVSMYWKATGETATREKVLSMMEEVEKGSVLGRLIGGGTAGVAELFKDRPDVAALVTKPSVVQEEQFKVHLDKLYPELQDMDDMELLYRQVFVLENLGFCIFSSFALLNNREVLELLAQMASDKFGARVTAQELLSYAGDCIEQETAYQRERLAGSVQKNIPEFIKVLYRYFSE</sequence>
<protein>
    <recommendedName>
        <fullName evidence="1">Aldehyde ferredoxin oxidoreductase N-terminal domain-containing protein</fullName>
    </recommendedName>
</protein>
<dbReference type="PANTHER" id="PTHR30038:SF0">
    <property type="entry name" value="TUNGSTEN-CONTAINING ALDEHYDE FERREDOXIN OXIDOREDUCTASE"/>
    <property type="match status" value="1"/>
</dbReference>
<organism evidence="2 3">
    <name type="scientific">Enterocloster hominis</name>
    <name type="common">ex Liu et al. 2021</name>
    <dbReference type="NCBI Taxonomy" id="2763663"/>
    <lineage>
        <taxon>Bacteria</taxon>
        <taxon>Bacillati</taxon>
        <taxon>Bacillota</taxon>
        <taxon>Clostridia</taxon>
        <taxon>Lachnospirales</taxon>
        <taxon>Lachnospiraceae</taxon>
        <taxon>Enterocloster</taxon>
    </lineage>
</organism>
<dbReference type="InterPro" id="IPR036503">
    <property type="entry name" value="Ald_Fedxn_OxRdtase_N_sf"/>
</dbReference>
<keyword evidence="3" id="KW-1185">Reference proteome</keyword>
<proteinExistence type="predicted"/>
<name>A0ABR7NPF6_9FIRM</name>
<dbReference type="EMBL" id="JACRTJ010000005">
    <property type="protein sequence ID" value="MBC8598000.1"/>
    <property type="molecule type" value="Genomic_DNA"/>
</dbReference>
<dbReference type="Proteomes" id="UP000647491">
    <property type="component" value="Unassembled WGS sequence"/>
</dbReference>
<evidence type="ECO:0000313" key="3">
    <source>
        <dbReference type="Proteomes" id="UP000647491"/>
    </source>
</evidence>
<dbReference type="RefSeq" id="WP_262426790.1">
    <property type="nucleotide sequence ID" value="NZ_JACRTJ010000005.1"/>
</dbReference>
<dbReference type="Gene3D" id="3.60.9.10">
    <property type="entry name" value="Aldehyde ferredoxin oxidoreductase, N-terminal domain"/>
    <property type="match status" value="1"/>
</dbReference>
<comment type="caution">
    <text evidence="2">The sequence shown here is derived from an EMBL/GenBank/DDBJ whole genome shotgun (WGS) entry which is preliminary data.</text>
</comment>
<evidence type="ECO:0000259" key="1">
    <source>
        <dbReference type="SMART" id="SM00790"/>
    </source>
</evidence>
<dbReference type="Pfam" id="PF02730">
    <property type="entry name" value="AFOR_N"/>
    <property type="match status" value="1"/>
</dbReference>
<dbReference type="SUPFAM" id="SSF48310">
    <property type="entry name" value="Aldehyde ferredoxin oxidoreductase, C-terminal domains"/>
    <property type="match status" value="1"/>
</dbReference>
<gene>
    <name evidence="2" type="ORF">H8708_01950</name>
</gene>
<reference evidence="2 3" key="1">
    <citation type="submission" date="2020-08" db="EMBL/GenBank/DDBJ databases">
        <title>Genome public.</title>
        <authorList>
            <person name="Liu C."/>
            <person name="Sun Q."/>
        </authorList>
    </citation>
    <scope>NUCLEOTIDE SEQUENCE [LARGE SCALE GENOMIC DNA]</scope>
    <source>
        <strain evidence="2 3">BX10</strain>
    </source>
</reference>
<feature type="domain" description="Aldehyde ferredoxin oxidoreductase N-terminal" evidence="1">
    <location>
        <begin position="1"/>
        <end position="206"/>
    </location>
</feature>
<dbReference type="InterPro" id="IPR013983">
    <property type="entry name" value="Ald_Fedxn_OxRdtase_N"/>
</dbReference>
<dbReference type="InterPro" id="IPR036021">
    <property type="entry name" value="Tungsten_al_ferr_oxy-like_C"/>
</dbReference>
<dbReference type="PANTHER" id="PTHR30038">
    <property type="entry name" value="ALDEHYDE FERREDOXIN OXIDOREDUCTASE"/>
    <property type="match status" value="1"/>
</dbReference>
<evidence type="ECO:0000313" key="2">
    <source>
        <dbReference type="EMBL" id="MBC8598000.1"/>
    </source>
</evidence>
<dbReference type="InterPro" id="IPR051919">
    <property type="entry name" value="W-dependent_AOR"/>
</dbReference>